<proteinExistence type="predicted"/>
<dbReference type="OrthoDB" id="3200752at2759"/>
<accession>A0A0D0D132</accession>
<reference evidence="3" key="2">
    <citation type="submission" date="2015-01" db="EMBL/GenBank/DDBJ databases">
        <title>Evolutionary Origins and Diversification of the Mycorrhizal Mutualists.</title>
        <authorList>
            <consortium name="DOE Joint Genome Institute"/>
            <consortium name="Mycorrhizal Genomics Consortium"/>
            <person name="Kohler A."/>
            <person name="Kuo A."/>
            <person name="Nagy L.G."/>
            <person name="Floudas D."/>
            <person name="Copeland A."/>
            <person name="Barry K.W."/>
            <person name="Cichocki N."/>
            <person name="Veneault-Fourrey C."/>
            <person name="LaButti K."/>
            <person name="Lindquist E.A."/>
            <person name="Lipzen A."/>
            <person name="Lundell T."/>
            <person name="Morin E."/>
            <person name="Murat C."/>
            <person name="Riley R."/>
            <person name="Ohm R."/>
            <person name="Sun H."/>
            <person name="Tunlid A."/>
            <person name="Henrissat B."/>
            <person name="Grigoriev I.V."/>
            <person name="Hibbett D.S."/>
            <person name="Martin F."/>
        </authorList>
    </citation>
    <scope>NUCLEOTIDE SEQUENCE [LARGE SCALE GENOMIC DNA]</scope>
    <source>
        <strain evidence="2 3">Ve08.2h10</strain>
    </source>
</reference>
<protein>
    <submittedName>
        <fullName evidence="1">Uncharacterized protein</fullName>
    </submittedName>
</protein>
<dbReference type="Proteomes" id="UP000054538">
    <property type="component" value="Unassembled WGS sequence"/>
</dbReference>
<dbReference type="HOGENOM" id="CLU_039070_7_2_1"/>
<evidence type="ECO:0000313" key="3">
    <source>
        <dbReference type="Proteomes" id="UP000054538"/>
    </source>
</evidence>
<organism evidence="1 3">
    <name type="scientific">Paxillus rubicundulus Ve08.2h10</name>
    <dbReference type="NCBI Taxonomy" id="930991"/>
    <lineage>
        <taxon>Eukaryota</taxon>
        <taxon>Fungi</taxon>
        <taxon>Dikarya</taxon>
        <taxon>Basidiomycota</taxon>
        <taxon>Agaricomycotina</taxon>
        <taxon>Agaricomycetes</taxon>
        <taxon>Agaricomycetidae</taxon>
        <taxon>Boletales</taxon>
        <taxon>Paxilineae</taxon>
        <taxon>Paxillaceae</taxon>
        <taxon>Paxillus</taxon>
    </lineage>
</organism>
<dbReference type="EMBL" id="KN829652">
    <property type="protein sequence ID" value="KIK73529.1"/>
    <property type="molecule type" value="Genomic_DNA"/>
</dbReference>
<sequence>PGSVIYLTGKVFIHSVKEWGAGWERAIIAHFTKDMAQDRLGVSRLQLPTFHQYLA</sequence>
<feature type="non-terminal residue" evidence="1">
    <location>
        <position position="1"/>
    </location>
</feature>
<gene>
    <name evidence="2" type="ORF">PAXRUDRAFT_164219</name>
    <name evidence="1" type="ORF">PAXRUDRAFT_178182</name>
</gene>
<dbReference type="EMBL" id="KN826617">
    <property type="protein sequence ID" value="KIK78353.1"/>
    <property type="molecule type" value="Genomic_DNA"/>
</dbReference>
<name>A0A0D0D132_9AGAM</name>
<reference evidence="1" key="3">
    <citation type="submission" date="2015-02" db="EMBL/GenBank/DDBJ databases">
        <title>Evolutionary Origins and Diversification of the Mycorrhizal Mutualists.</title>
        <authorList>
            <consortium name="DOE Joint Genome Institute"/>
            <consortium name="Mycorrhizal Genomics Consortium"/>
            <person name="Kohler A."/>
            <person name="Kuo A."/>
            <person name="Nagy L.G."/>
            <person name="Floudas D."/>
            <person name="Copeland A."/>
            <person name="Barry K.W."/>
            <person name="Cichocki N."/>
            <person name="Veneault-Fourrey C."/>
            <person name="LaButti K."/>
            <person name="Lindquist E.A."/>
            <person name="Lipzen A."/>
            <person name="Lundell T."/>
            <person name="Morin E."/>
            <person name="Murat C."/>
            <person name="Riley R."/>
            <person name="Ohm R."/>
            <person name="Sun H."/>
            <person name="Tunlid A."/>
            <person name="Henrissat B."/>
            <person name="Grigoriev I.V."/>
            <person name="Hibbett D.S."/>
            <person name="Martin F."/>
        </authorList>
    </citation>
    <scope>NUCLEOTIDE SEQUENCE</scope>
    <source>
        <strain evidence="1">Ve08.2h10</strain>
    </source>
</reference>
<evidence type="ECO:0000313" key="1">
    <source>
        <dbReference type="EMBL" id="KIK73529.1"/>
    </source>
</evidence>
<keyword evidence="3" id="KW-1185">Reference proteome</keyword>
<dbReference type="AlphaFoldDB" id="A0A0D0D132"/>
<evidence type="ECO:0000313" key="2">
    <source>
        <dbReference type="EMBL" id="KIK78353.1"/>
    </source>
</evidence>
<reference evidence="1 3" key="1">
    <citation type="submission" date="2014-04" db="EMBL/GenBank/DDBJ databases">
        <authorList>
            <consortium name="DOE Joint Genome Institute"/>
            <person name="Kuo A."/>
            <person name="Kohler A."/>
            <person name="Jargeat P."/>
            <person name="Nagy L.G."/>
            <person name="Floudas D."/>
            <person name="Copeland A."/>
            <person name="Barry K.W."/>
            <person name="Cichocki N."/>
            <person name="Veneault-Fourrey C."/>
            <person name="LaButti K."/>
            <person name="Lindquist E.A."/>
            <person name="Lipzen A."/>
            <person name="Lundell T."/>
            <person name="Morin E."/>
            <person name="Murat C."/>
            <person name="Sun H."/>
            <person name="Tunlid A."/>
            <person name="Henrissat B."/>
            <person name="Grigoriev I.V."/>
            <person name="Hibbett D.S."/>
            <person name="Martin F."/>
            <person name="Nordberg H.P."/>
            <person name="Cantor M.N."/>
            <person name="Hua S.X."/>
        </authorList>
    </citation>
    <scope>NUCLEOTIDE SEQUENCE [LARGE SCALE GENOMIC DNA]</scope>
    <source>
        <strain evidence="1 3">Ve08.2h10</strain>
    </source>
</reference>